<feature type="domain" description="DUF3741" evidence="3">
    <location>
        <begin position="98"/>
        <end position="123"/>
    </location>
</feature>
<dbReference type="InParanoid" id="A0A1Q3CZA3"/>
<organism evidence="4 5">
    <name type="scientific">Cephalotus follicularis</name>
    <name type="common">Albany pitcher plant</name>
    <dbReference type="NCBI Taxonomy" id="3775"/>
    <lineage>
        <taxon>Eukaryota</taxon>
        <taxon>Viridiplantae</taxon>
        <taxon>Streptophyta</taxon>
        <taxon>Embryophyta</taxon>
        <taxon>Tracheophyta</taxon>
        <taxon>Spermatophyta</taxon>
        <taxon>Magnoliopsida</taxon>
        <taxon>eudicotyledons</taxon>
        <taxon>Gunneridae</taxon>
        <taxon>Pentapetalae</taxon>
        <taxon>rosids</taxon>
        <taxon>fabids</taxon>
        <taxon>Oxalidales</taxon>
        <taxon>Cephalotaceae</taxon>
        <taxon>Cephalotus</taxon>
    </lineage>
</organism>
<evidence type="ECO:0000313" key="5">
    <source>
        <dbReference type="Proteomes" id="UP000187406"/>
    </source>
</evidence>
<reference evidence="5" key="1">
    <citation type="submission" date="2016-04" db="EMBL/GenBank/DDBJ databases">
        <title>Cephalotus genome sequencing.</title>
        <authorList>
            <person name="Fukushima K."/>
            <person name="Hasebe M."/>
            <person name="Fang X."/>
        </authorList>
    </citation>
    <scope>NUCLEOTIDE SEQUENCE [LARGE SCALE GENOMIC DNA]</scope>
    <source>
        <strain evidence="5">cv. St1</strain>
    </source>
</reference>
<dbReference type="InterPro" id="IPR032795">
    <property type="entry name" value="DUF3741-assoc"/>
</dbReference>
<evidence type="ECO:0000313" key="4">
    <source>
        <dbReference type="EMBL" id="GAV85544.1"/>
    </source>
</evidence>
<evidence type="ECO:0000256" key="1">
    <source>
        <dbReference type="SAM" id="MobiDB-lite"/>
    </source>
</evidence>
<evidence type="ECO:0000259" key="2">
    <source>
        <dbReference type="Pfam" id="PF14309"/>
    </source>
</evidence>
<feature type="compositionally biased region" description="Low complexity" evidence="1">
    <location>
        <begin position="218"/>
        <end position="228"/>
    </location>
</feature>
<name>A0A1Q3CZA3_CEPFO</name>
<protein>
    <submittedName>
        <fullName evidence="4">DUF4378 domain-containing protein/VARLMGL domain-containing protein</fullName>
    </submittedName>
</protein>
<dbReference type="EMBL" id="BDDD01003608">
    <property type="protein sequence ID" value="GAV85544.1"/>
    <property type="molecule type" value="Genomic_DNA"/>
</dbReference>
<dbReference type="FunCoup" id="A0A1Q3CZA3">
    <property type="interactions" value="366"/>
</dbReference>
<dbReference type="Pfam" id="PF14309">
    <property type="entry name" value="DUF4378"/>
    <property type="match status" value="1"/>
</dbReference>
<gene>
    <name evidence="4" type="ORF">CFOL_v3_28980</name>
</gene>
<feature type="compositionally biased region" description="Basic residues" evidence="1">
    <location>
        <begin position="202"/>
        <end position="211"/>
    </location>
</feature>
<keyword evidence="5" id="KW-1185">Reference proteome</keyword>
<feature type="region of interest" description="Disordered" evidence="1">
    <location>
        <begin position="362"/>
        <end position="393"/>
    </location>
</feature>
<dbReference type="AlphaFoldDB" id="A0A1Q3CZA3"/>
<comment type="caution">
    <text evidence="4">The sequence shown here is derived from an EMBL/GenBank/DDBJ whole genome shotgun (WGS) entry which is preliminary data.</text>
</comment>
<dbReference type="OrthoDB" id="1928505at2759"/>
<sequence>MNESTGKTSSSLAITEKKAHRTGGCVGIFFQLFDWNRRFAKKKLFSRKLLPPARAKQASKKFGGDEKMPKTKLHLIADENNGGFPSLKNNGNLSFDTEKKQEMRAPGLVARLMGLDSIPAIQRDKPKKTSFSSARDFKDEKFVRNNNPNGSNKEDLNLEKLEKGIAKLESRPQKIQKMASLDIQAATRFGAESFQIKNVLSRSRKSHHHSKLASPLKSPRISSGRSASRASRLIDAATKILEPGLQARSRSKGALTYPSSMHYASKDNLIAEEIGATSPDYANQSFYNVNINKSMMRKSSCRNCGNVFDVVDSQPHVEEQLFGYPPLASNSVNASTQGLVMNKTRAHTSSLQQESEVIFQRSTDQSVTLAGQEKEKVQSSGESIPDRKALPQQAQVQWQLTSPQSKPQKDEPASIVFKHRSLTQNQMSLSRDRIPLRDKLSNMQNRRVTSVANAASGTKDFVSFNRSLSGHTRLRVPTKVDGATFDTQKLTSNRRDESLSQVRSPVRKRRTISVNGQVESTGFSNSTMRKQTNARCDVLSGKQMGLNARPVDRTCIKNISASQRECNRASDNKDNDIIAFTINSPLRNKFGISTEMENTNGQSDFISEDTSHPTNLLLDEHDGQTSLQKQFPLRGDAIGALLEQKLRELTSQEEDGLTIGTTVPKKSNAMILQELISALTAEQPVSQNGHNINPHIASQNKAKMEGTSVAFSCDRDHLSPGSVLEASFSNDSFFSSSLDDNSVSGHRLHFDSMDYLDDQLQLTERDADLLDSAASLNQGRSGNKMVTDLVNQISNMLRGINNGGLGLTGAKLTYAKDIILKAELLFSNSNGARKLLIGPSLLDKLDILAGAMRTTLNCLLGFEETKEGNHIKGYLFDCVIECLDINYSRYSDSGFKAWRKLPSCMNEEMLIQEVGMELRRWIQLSGMVADEVLEWDWSHSLGKWIDFDTEAFETGTEIYCNILQELVEEAVIDLWEGRGRNS</sequence>
<dbReference type="Pfam" id="PF14383">
    <property type="entry name" value="VARLMGL"/>
    <property type="match status" value="1"/>
</dbReference>
<accession>A0A1Q3CZA3</accession>
<feature type="region of interest" description="Disordered" evidence="1">
    <location>
        <begin position="201"/>
        <end position="228"/>
    </location>
</feature>
<evidence type="ECO:0000259" key="3">
    <source>
        <dbReference type="Pfam" id="PF14383"/>
    </source>
</evidence>
<proteinExistence type="predicted"/>
<dbReference type="Proteomes" id="UP000187406">
    <property type="component" value="Unassembled WGS sequence"/>
</dbReference>
<dbReference type="InterPro" id="IPR025486">
    <property type="entry name" value="DUF4378"/>
</dbReference>
<dbReference type="PANTHER" id="PTHR21726:SF61">
    <property type="entry name" value="DNAA INITIATOR-ASSOCIATING PROTEIN"/>
    <property type="match status" value="1"/>
</dbReference>
<dbReference type="STRING" id="3775.A0A1Q3CZA3"/>
<dbReference type="PANTHER" id="PTHR21726">
    <property type="entry name" value="PHOSPHATIDYLINOSITOL N-ACETYLGLUCOSAMINYLTRANSFERASE SUBUNIT P DOWN SYNDROME CRITICAL REGION PROTEIN 5 -RELATED"/>
    <property type="match status" value="1"/>
</dbReference>
<feature type="domain" description="DUF4378" evidence="2">
    <location>
        <begin position="812"/>
        <end position="969"/>
    </location>
</feature>